<gene>
    <name evidence="1" type="ORF">E2C01_015444</name>
</gene>
<proteinExistence type="predicted"/>
<organism evidence="1 2">
    <name type="scientific">Portunus trituberculatus</name>
    <name type="common">Swimming crab</name>
    <name type="synonym">Neptunus trituberculatus</name>
    <dbReference type="NCBI Taxonomy" id="210409"/>
    <lineage>
        <taxon>Eukaryota</taxon>
        <taxon>Metazoa</taxon>
        <taxon>Ecdysozoa</taxon>
        <taxon>Arthropoda</taxon>
        <taxon>Crustacea</taxon>
        <taxon>Multicrustacea</taxon>
        <taxon>Malacostraca</taxon>
        <taxon>Eumalacostraca</taxon>
        <taxon>Eucarida</taxon>
        <taxon>Decapoda</taxon>
        <taxon>Pleocyemata</taxon>
        <taxon>Brachyura</taxon>
        <taxon>Eubrachyura</taxon>
        <taxon>Portunoidea</taxon>
        <taxon>Portunidae</taxon>
        <taxon>Portuninae</taxon>
        <taxon>Portunus</taxon>
    </lineage>
</organism>
<dbReference type="Proteomes" id="UP000324222">
    <property type="component" value="Unassembled WGS sequence"/>
</dbReference>
<comment type="caution">
    <text evidence="1">The sequence shown here is derived from an EMBL/GenBank/DDBJ whole genome shotgun (WGS) entry which is preliminary data.</text>
</comment>
<evidence type="ECO:0000313" key="2">
    <source>
        <dbReference type="Proteomes" id="UP000324222"/>
    </source>
</evidence>
<dbReference type="AlphaFoldDB" id="A0A5B7DLP0"/>
<name>A0A5B7DLP0_PORTR</name>
<dbReference type="EMBL" id="VSRR010001087">
    <property type="protein sequence ID" value="MPC22430.1"/>
    <property type="molecule type" value="Genomic_DNA"/>
</dbReference>
<sequence length="86" mass="9154">MTPIHGAIVFRESVTMGGRGRGGWPPYSSLLAGCDHVCDAHVVRGARKLLPALHALSTPQADSITDSSPPIMSFSSLTAVVWRRPT</sequence>
<reference evidence="1 2" key="1">
    <citation type="submission" date="2019-05" db="EMBL/GenBank/DDBJ databases">
        <title>Another draft genome of Portunus trituberculatus and its Hox gene families provides insights of decapod evolution.</title>
        <authorList>
            <person name="Jeong J.-H."/>
            <person name="Song I."/>
            <person name="Kim S."/>
            <person name="Choi T."/>
            <person name="Kim D."/>
            <person name="Ryu S."/>
            <person name="Kim W."/>
        </authorList>
    </citation>
    <scope>NUCLEOTIDE SEQUENCE [LARGE SCALE GENOMIC DNA]</scope>
    <source>
        <tissue evidence="1">Muscle</tissue>
    </source>
</reference>
<accession>A0A5B7DLP0</accession>
<protein>
    <submittedName>
        <fullName evidence="1">Uncharacterized protein</fullName>
    </submittedName>
</protein>
<evidence type="ECO:0000313" key="1">
    <source>
        <dbReference type="EMBL" id="MPC22430.1"/>
    </source>
</evidence>
<keyword evidence="2" id="KW-1185">Reference proteome</keyword>